<dbReference type="EMBL" id="CP022601">
    <property type="protein sequence ID" value="AXJ14023.1"/>
    <property type="molecule type" value="Genomic_DNA"/>
</dbReference>
<evidence type="ECO:0000256" key="3">
    <source>
        <dbReference type="ARBA" id="ARBA00022723"/>
    </source>
</evidence>
<dbReference type="AlphaFoldDB" id="A0A345VMS1"/>
<sequence length="428" mass="50399">MSKKRNIIKNKKHHKNKPQNAFIRKKSFNTVVLAGDYGYVRQIETLLKSLVYHNRYLKIYVFNKDIPKEWFQYHKRQLQILDCELVDVKLLNIPLNENWYSGYPHINFMAFARYFIPQFVSEEKVLYLDSDMIVTGNLDTLFKIDLSNHALAAVEDRFNSYGGFNSGVLLINNKSWKDEKIQEKLVSYTAEHYQEIKEGDQTVLNHFFGKTYLKLNEDYNFLVGQDHYAFLTRDKSFFEKDLTLPPTVVHYLTHDKPWNTHSSSRLRELWWQYHWLTWEKIITERGSKLSLPNLPVITPKGNLVVVTNTHLLEKVESLIQALPDYDIHIAAFTDMAPSLKRLEGYDNVYLHVKAIGYLLIDILETCDAYLDINHGTKLTEMIDVITRQQKPIFTFNNVVANELQQYPNLYRFEAQDAQMMADKIREVL</sequence>
<keyword evidence="1" id="KW-0328">Glycosyltransferase</keyword>
<proteinExistence type="predicted"/>
<dbReference type="Proteomes" id="UP000255411">
    <property type="component" value="Chromosome"/>
</dbReference>
<keyword evidence="3" id="KW-0479">Metal-binding</keyword>
<dbReference type="GO" id="GO:0046872">
    <property type="term" value="F:metal ion binding"/>
    <property type="evidence" value="ECO:0007669"/>
    <property type="project" value="UniProtKB-KW"/>
</dbReference>
<gene>
    <name evidence="4" type="primary">gspA</name>
    <name evidence="4" type="ORF">Sp14A_21390</name>
</gene>
<dbReference type="Pfam" id="PF01501">
    <property type="entry name" value="Glyco_transf_8"/>
    <property type="match status" value="1"/>
</dbReference>
<reference evidence="4 5" key="1">
    <citation type="submission" date="2017-07" db="EMBL/GenBank/DDBJ databases">
        <title>Streptococcus pluranimalium as cause of bovine abortion.</title>
        <authorList>
            <person name="Rodriguez Campos S."/>
            <person name="Gobeli Brawand S."/>
            <person name="Brodard I."/>
            <person name="Rychener L."/>
            <person name="Perreten V."/>
        </authorList>
    </citation>
    <scope>NUCLEOTIDE SEQUENCE [LARGE SCALE GENOMIC DNA]</scope>
    <source>
        <strain evidence="4 5">14A0014</strain>
    </source>
</reference>
<evidence type="ECO:0000256" key="1">
    <source>
        <dbReference type="ARBA" id="ARBA00022676"/>
    </source>
</evidence>
<dbReference type="InterPro" id="IPR002495">
    <property type="entry name" value="Glyco_trans_8"/>
</dbReference>
<dbReference type="InterPro" id="IPR050748">
    <property type="entry name" value="Glycosyltrans_8_dom-fam"/>
</dbReference>
<evidence type="ECO:0000256" key="2">
    <source>
        <dbReference type="ARBA" id="ARBA00022679"/>
    </source>
</evidence>
<name>A0A345VMS1_9STRE</name>
<dbReference type="Gene3D" id="3.90.550.10">
    <property type="entry name" value="Spore Coat Polysaccharide Biosynthesis Protein SpsA, Chain A"/>
    <property type="match status" value="1"/>
</dbReference>
<dbReference type="RefSeq" id="WP_115130954.1">
    <property type="nucleotide sequence ID" value="NZ_CP022601.1"/>
</dbReference>
<dbReference type="PANTHER" id="PTHR13778">
    <property type="entry name" value="GLYCOSYLTRANSFERASE 8 DOMAIN-CONTAINING PROTEIN"/>
    <property type="match status" value="1"/>
</dbReference>
<protein>
    <submittedName>
        <fullName evidence="4">General stress protein A</fullName>
    </submittedName>
</protein>
<dbReference type="SUPFAM" id="SSF53448">
    <property type="entry name" value="Nucleotide-diphospho-sugar transferases"/>
    <property type="match status" value="1"/>
</dbReference>
<dbReference type="PANTHER" id="PTHR13778:SF47">
    <property type="entry name" value="LIPOPOLYSACCHARIDE 1,3-GALACTOSYLTRANSFERASE"/>
    <property type="match status" value="1"/>
</dbReference>
<keyword evidence="2" id="KW-0808">Transferase</keyword>
<dbReference type="InterPro" id="IPR029044">
    <property type="entry name" value="Nucleotide-diphossugar_trans"/>
</dbReference>
<evidence type="ECO:0000313" key="4">
    <source>
        <dbReference type="EMBL" id="AXJ14023.1"/>
    </source>
</evidence>
<organism evidence="4 5">
    <name type="scientific">Streptococcus pluranimalium</name>
    <dbReference type="NCBI Taxonomy" id="82348"/>
    <lineage>
        <taxon>Bacteria</taxon>
        <taxon>Bacillati</taxon>
        <taxon>Bacillota</taxon>
        <taxon>Bacilli</taxon>
        <taxon>Lactobacillales</taxon>
        <taxon>Streptococcaceae</taxon>
        <taxon>Streptococcus</taxon>
    </lineage>
</organism>
<accession>A0A345VMS1</accession>
<evidence type="ECO:0000313" key="5">
    <source>
        <dbReference type="Proteomes" id="UP000255411"/>
    </source>
</evidence>
<dbReference type="GO" id="GO:0016757">
    <property type="term" value="F:glycosyltransferase activity"/>
    <property type="evidence" value="ECO:0007669"/>
    <property type="project" value="UniProtKB-KW"/>
</dbReference>
<dbReference type="CDD" id="cd04194">
    <property type="entry name" value="GT8_A4GalT_like"/>
    <property type="match status" value="1"/>
</dbReference>